<keyword evidence="5 9" id="KW-0862">Zinc</keyword>
<dbReference type="SMART" id="SM01408">
    <property type="entry name" value="ING"/>
    <property type="match status" value="1"/>
</dbReference>
<name>A0A0D7AH61_9AGAR</name>
<feature type="non-terminal residue" evidence="14">
    <location>
        <position position="1"/>
    </location>
</feature>
<dbReference type="GO" id="GO:0008270">
    <property type="term" value="F:zinc ion binding"/>
    <property type="evidence" value="ECO:0007669"/>
    <property type="project" value="UniProtKB-KW"/>
</dbReference>
<evidence type="ECO:0000256" key="2">
    <source>
        <dbReference type="ARBA" id="ARBA00010210"/>
    </source>
</evidence>
<accession>A0A0D7AH61</accession>
<keyword evidence="15" id="KW-1185">Reference proteome</keyword>
<dbReference type="GO" id="GO:0000785">
    <property type="term" value="C:chromatin"/>
    <property type="evidence" value="ECO:0007669"/>
    <property type="project" value="UniProtKB-ARBA"/>
</dbReference>
<dbReference type="Gene3D" id="3.30.40.10">
    <property type="entry name" value="Zinc/RING finger domain, C3HC4 (zinc finger)"/>
    <property type="match status" value="1"/>
</dbReference>
<dbReference type="InterPro" id="IPR019787">
    <property type="entry name" value="Znf_PHD-finger"/>
</dbReference>
<evidence type="ECO:0000256" key="10">
    <source>
        <dbReference type="PROSITE-ProRule" id="PRU00146"/>
    </source>
</evidence>
<dbReference type="InterPro" id="IPR028651">
    <property type="entry name" value="ING_fam"/>
</dbReference>
<dbReference type="GO" id="GO:0006325">
    <property type="term" value="P:chromatin organization"/>
    <property type="evidence" value="ECO:0007669"/>
    <property type="project" value="UniProtKB-KW"/>
</dbReference>
<evidence type="ECO:0000256" key="5">
    <source>
        <dbReference type="ARBA" id="ARBA00022833"/>
    </source>
</evidence>
<dbReference type="OrthoDB" id="2505961at2759"/>
<feature type="binding site" evidence="9">
    <location>
        <position position="359"/>
    </location>
    <ligand>
        <name>Zn(2+)</name>
        <dbReference type="ChEBI" id="CHEBI:29105"/>
        <label>2</label>
    </ligand>
</feature>
<comment type="domain">
    <text evidence="11">The PHD-type zinc finger mediates the binding to H3K4me3.</text>
</comment>
<keyword evidence="4 10" id="KW-0863">Zinc-finger</keyword>
<feature type="site" description="Histone H3K4me3 binding" evidence="8">
    <location>
        <position position="330"/>
    </location>
</feature>
<evidence type="ECO:0000256" key="11">
    <source>
        <dbReference type="RuleBase" id="RU361213"/>
    </source>
</evidence>
<keyword evidence="3 9" id="KW-0479">Metal-binding</keyword>
<evidence type="ECO:0000256" key="8">
    <source>
        <dbReference type="PIRSR" id="PIRSR628651-50"/>
    </source>
</evidence>
<feature type="binding site" evidence="9">
    <location>
        <position position="356"/>
    </location>
    <ligand>
        <name>Zn(2+)</name>
        <dbReference type="ChEBI" id="CHEBI:29105"/>
        <label>2</label>
    </ligand>
</feature>
<feature type="domain" description="PHD-type" evidence="13">
    <location>
        <begin position="313"/>
        <end position="362"/>
    </location>
</feature>
<feature type="site" description="Histone H3K4me3 binding" evidence="8">
    <location>
        <position position="315"/>
    </location>
</feature>
<evidence type="ECO:0000313" key="15">
    <source>
        <dbReference type="Proteomes" id="UP000054144"/>
    </source>
</evidence>
<keyword evidence="6 11" id="KW-0156">Chromatin regulator</keyword>
<comment type="similarity">
    <text evidence="2 11">Belongs to the ING family.</text>
</comment>
<dbReference type="PANTHER" id="PTHR10333">
    <property type="entry name" value="INHIBITOR OF GROWTH PROTEIN"/>
    <property type="match status" value="1"/>
</dbReference>
<feature type="binding site" evidence="9">
    <location>
        <position position="318"/>
    </location>
    <ligand>
        <name>Zn(2+)</name>
        <dbReference type="ChEBI" id="CHEBI:29105"/>
        <label>1</label>
    </ligand>
</feature>
<dbReference type="InterPro" id="IPR013083">
    <property type="entry name" value="Znf_RING/FYVE/PHD"/>
</dbReference>
<feature type="compositionally biased region" description="Polar residues" evidence="12">
    <location>
        <begin position="210"/>
        <end position="220"/>
    </location>
</feature>
<evidence type="ECO:0000313" key="14">
    <source>
        <dbReference type="EMBL" id="KIY50474.1"/>
    </source>
</evidence>
<reference evidence="14 15" key="1">
    <citation type="journal article" date="2015" name="Fungal Genet. Biol.">
        <title>Evolution of novel wood decay mechanisms in Agaricales revealed by the genome sequences of Fistulina hepatica and Cylindrobasidium torrendii.</title>
        <authorList>
            <person name="Floudas D."/>
            <person name="Held B.W."/>
            <person name="Riley R."/>
            <person name="Nagy L.G."/>
            <person name="Koehler G."/>
            <person name="Ransdell A.S."/>
            <person name="Younus H."/>
            <person name="Chow J."/>
            <person name="Chiniquy J."/>
            <person name="Lipzen A."/>
            <person name="Tritt A."/>
            <person name="Sun H."/>
            <person name="Haridas S."/>
            <person name="LaButti K."/>
            <person name="Ohm R.A."/>
            <person name="Kues U."/>
            <person name="Blanchette R.A."/>
            <person name="Grigoriev I.V."/>
            <person name="Minto R.E."/>
            <person name="Hibbett D.S."/>
        </authorList>
    </citation>
    <scope>NUCLEOTIDE SEQUENCE [LARGE SCALE GENOMIC DNA]</scope>
    <source>
        <strain evidence="14 15">ATCC 64428</strain>
    </source>
</reference>
<dbReference type="GO" id="GO:0005634">
    <property type="term" value="C:nucleus"/>
    <property type="evidence" value="ECO:0007669"/>
    <property type="project" value="UniProtKB-SubCell"/>
</dbReference>
<dbReference type="InterPro" id="IPR024610">
    <property type="entry name" value="ING_N_histone-binding"/>
</dbReference>
<proteinExistence type="inferred from homology"/>
<dbReference type="PROSITE" id="PS50016">
    <property type="entry name" value="ZF_PHD_2"/>
    <property type="match status" value="1"/>
</dbReference>
<feature type="binding site" evidence="9">
    <location>
        <position position="334"/>
    </location>
    <ligand>
        <name>Zn(2+)</name>
        <dbReference type="ChEBI" id="CHEBI:29105"/>
        <label>2</label>
    </ligand>
</feature>
<dbReference type="CDD" id="cd15505">
    <property type="entry name" value="PHD_ING"/>
    <property type="match status" value="1"/>
</dbReference>
<dbReference type="AlphaFoldDB" id="A0A0D7AH61"/>
<feature type="binding site" evidence="9">
    <location>
        <position position="316"/>
    </location>
    <ligand>
        <name>Zn(2+)</name>
        <dbReference type="ChEBI" id="CHEBI:29105"/>
        <label>1</label>
    </ligand>
</feature>
<organism evidence="14 15">
    <name type="scientific">Fistulina hepatica ATCC 64428</name>
    <dbReference type="NCBI Taxonomy" id="1128425"/>
    <lineage>
        <taxon>Eukaryota</taxon>
        <taxon>Fungi</taxon>
        <taxon>Dikarya</taxon>
        <taxon>Basidiomycota</taxon>
        <taxon>Agaricomycotina</taxon>
        <taxon>Agaricomycetes</taxon>
        <taxon>Agaricomycetidae</taxon>
        <taxon>Agaricales</taxon>
        <taxon>Fistulinaceae</taxon>
        <taxon>Fistulina</taxon>
    </lineage>
</organism>
<dbReference type="GO" id="GO:0006355">
    <property type="term" value="P:regulation of DNA-templated transcription"/>
    <property type="evidence" value="ECO:0007669"/>
    <property type="project" value="TreeGrafter"/>
</dbReference>
<gene>
    <name evidence="14" type="ORF">FISHEDRAFT_30651</name>
</gene>
<dbReference type="InterPro" id="IPR019786">
    <property type="entry name" value="Zinc_finger_PHD-type_CS"/>
</dbReference>
<dbReference type="InterPro" id="IPR001965">
    <property type="entry name" value="Znf_PHD"/>
</dbReference>
<comment type="function">
    <text evidence="11">Component of an histone acetyltransferase complex.</text>
</comment>
<dbReference type="PANTHER" id="PTHR10333:SF42">
    <property type="entry name" value="INHIBITOR OF GROWTH PROTEIN 5"/>
    <property type="match status" value="1"/>
</dbReference>
<feature type="site" description="Histone H3K4me3 binding" evidence="8">
    <location>
        <position position="338"/>
    </location>
</feature>
<sequence length="374" mass="40297">STTIPTPYALTVLSEYAHTLDPIPLDLSRQFADLRELDAVLSSSMASIIAKIESLTVMIEAGLSTPQERLAALNDIAEEAARLKLGGEDKIRVACQAADGLRSHMAHLRCLAASLAPDLDQTTLIRQTTYPHVSARSFQYIPMDSGGRRRLPRSGLGSLLVAGYDPSPIKRKKVNKDDDFEASNTRSPKRTAEIVARPGARTAKRRAASPTESMVSSATPAQPVPNFPRPAISARVSNSGKRAARPRNGASPISTDFPAPNQWHVELDGPGVASRPNPSPAKVAPVATSIAAAEPAAAVDSGDGDGGDTEDNKTYCYCNNVSFGQMIACDDKNCEREWFHWSCIGLESAPHGQWFCETCKANRLNRKPRGGKRR</sequence>
<comment type="subunit">
    <text evidence="11">Component of an histone acetyltransferase complex. Interacts with H3K4me3 and to a lesser extent with H3K4me2.</text>
</comment>
<dbReference type="SUPFAM" id="SSF57903">
    <property type="entry name" value="FYVE/PHD zinc finger"/>
    <property type="match status" value="1"/>
</dbReference>
<comment type="subcellular location">
    <subcellularLocation>
        <location evidence="1 11">Nucleus</location>
    </subcellularLocation>
</comment>
<dbReference type="Pfam" id="PF12998">
    <property type="entry name" value="ING"/>
    <property type="match status" value="1"/>
</dbReference>
<evidence type="ECO:0000256" key="9">
    <source>
        <dbReference type="PIRSR" id="PIRSR628651-51"/>
    </source>
</evidence>
<evidence type="ECO:0000256" key="4">
    <source>
        <dbReference type="ARBA" id="ARBA00022771"/>
    </source>
</evidence>
<evidence type="ECO:0000259" key="13">
    <source>
        <dbReference type="PROSITE" id="PS50016"/>
    </source>
</evidence>
<evidence type="ECO:0000256" key="1">
    <source>
        <dbReference type="ARBA" id="ARBA00004123"/>
    </source>
</evidence>
<feature type="binding site" evidence="9">
    <location>
        <position position="340"/>
    </location>
    <ligand>
        <name>Zn(2+)</name>
        <dbReference type="ChEBI" id="CHEBI:29105"/>
        <label>1</label>
    </ligand>
</feature>
<evidence type="ECO:0000256" key="7">
    <source>
        <dbReference type="ARBA" id="ARBA00023242"/>
    </source>
</evidence>
<feature type="non-terminal residue" evidence="14">
    <location>
        <position position="374"/>
    </location>
</feature>
<dbReference type="EMBL" id="KN881675">
    <property type="protein sequence ID" value="KIY50474.1"/>
    <property type="molecule type" value="Genomic_DNA"/>
</dbReference>
<feature type="site" description="Histone H3K4me3 binding" evidence="8">
    <location>
        <position position="326"/>
    </location>
</feature>
<dbReference type="SMART" id="SM00249">
    <property type="entry name" value="PHD"/>
    <property type="match status" value="1"/>
</dbReference>
<evidence type="ECO:0000256" key="3">
    <source>
        <dbReference type="ARBA" id="ARBA00022723"/>
    </source>
</evidence>
<dbReference type="InterPro" id="IPR011011">
    <property type="entry name" value="Znf_FYVE_PHD"/>
</dbReference>
<evidence type="ECO:0000256" key="12">
    <source>
        <dbReference type="SAM" id="MobiDB-lite"/>
    </source>
</evidence>
<dbReference type="PROSITE" id="PS01359">
    <property type="entry name" value="ZF_PHD_1"/>
    <property type="match status" value="1"/>
</dbReference>
<feature type="region of interest" description="Disordered" evidence="12">
    <location>
        <begin position="168"/>
        <end position="261"/>
    </location>
</feature>
<dbReference type="Proteomes" id="UP000054144">
    <property type="component" value="Unassembled WGS sequence"/>
</dbReference>
<keyword evidence="7 11" id="KW-0539">Nucleus</keyword>
<dbReference type="Gene3D" id="6.10.140.1740">
    <property type="match status" value="1"/>
</dbReference>
<dbReference type="CDD" id="cd16859">
    <property type="entry name" value="ING_ING4_5"/>
    <property type="match status" value="1"/>
</dbReference>
<feature type="binding site" evidence="9">
    <location>
        <position position="343"/>
    </location>
    <ligand>
        <name>Zn(2+)</name>
        <dbReference type="ChEBI" id="CHEBI:29105"/>
        <label>1</label>
    </ligand>
</feature>
<protein>
    <recommendedName>
        <fullName evidence="11">Chromatin modification-related protein</fullName>
    </recommendedName>
</protein>
<evidence type="ECO:0000256" key="6">
    <source>
        <dbReference type="ARBA" id="ARBA00022853"/>
    </source>
</evidence>
<feature type="binding site" evidence="9">
    <location>
        <position position="329"/>
    </location>
    <ligand>
        <name>Zn(2+)</name>
        <dbReference type="ChEBI" id="CHEBI:29105"/>
        <label>2</label>
    </ligand>
</feature>